<evidence type="ECO:0000256" key="6">
    <source>
        <dbReference type="SAM" id="MobiDB-lite"/>
    </source>
</evidence>
<protein>
    <recommendedName>
        <fullName evidence="4">RNA polymerase II-associated protein 3</fullName>
    </recommendedName>
</protein>
<reference evidence="9" key="2">
    <citation type="journal article" date="2007" name="PLoS Biol.">
        <title>Survey sequencing and comparative analysis of the elephant shark (Callorhinchus milii) genome.</title>
        <authorList>
            <person name="Venkatesh B."/>
            <person name="Kirkness E.F."/>
            <person name="Loh Y.H."/>
            <person name="Halpern A.L."/>
            <person name="Lee A.P."/>
            <person name="Johnson J."/>
            <person name="Dandona N."/>
            <person name="Viswanathan L.D."/>
            <person name="Tay A."/>
            <person name="Venter J.C."/>
            <person name="Strausberg R.L."/>
            <person name="Brenner S."/>
        </authorList>
    </citation>
    <scope>NUCLEOTIDE SEQUENCE [LARGE SCALE GENOMIC DNA]</scope>
</reference>
<feature type="compositionally biased region" description="Basic and acidic residues" evidence="6">
    <location>
        <begin position="124"/>
        <end position="136"/>
    </location>
</feature>
<dbReference type="AlphaFoldDB" id="A0A4W3JAF2"/>
<dbReference type="Ensembl" id="ENSCMIT00000039748.1">
    <property type="protein sequence ID" value="ENSCMIP00000039182.1"/>
    <property type="gene ID" value="ENSCMIG00000016417.1"/>
</dbReference>
<dbReference type="Pfam" id="PF13181">
    <property type="entry name" value="TPR_8"/>
    <property type="match status" value="1"/>
</dbReference>
<comment type="similarity">
    <text evidence="3">Belongs to the RPAP3 family.</text>
</comment>
<dbReference type="InterPro" id="IPR051966">
    <property type="entry name" value="RPAP3"/>
</dbReference>
<evidence type="ECO:0000256" key="2">
    <source>
        <dbReference type="ARBA" id="ARBA00022803"/>
    </source>
</evidence>
<accession>A0A4W3JAF2</accession>
<reference evidence="8" key="5">
    <citation type="submission" date="2025-09" db="UniProtKB">
        <authorList>
            <consortium name="Ensembl"/>
        </authorList>
    </citation>
    <scope>IDENTIFICATION</scope>
</reference>
<evidence type="ECO:0000256" key="4">
    <source>
        <dbReference type="ARBA" id="ARBA00040133"/>
    </source>
</evidence>
<keyword evidence="2 5" id="KW-0802">TPR repeat</keyword>
<reference evidence="9" key="1">
    <citation type="journal article" date="2006" name="Science">
        <title>Ancient noncoding elements conserved in the human genome.</title>
        <authorList>
            <person name="Venkatesh B."/>
            <person name="Kirkness E.F."/>
            <person name="Loh Y.H."/>
            <person name="Halpern A.L."/>
            <person name="Lee A.P."/>
            <person name="Johnson J."/>
            <person name="Dandona N."/>
            <person name="Viswanathan L.D."/>
            <person name="Tay A."/>
            <person name="Venter J.C."/>
            <person name="Strausberg R.L."/>
            <person name="Brenner S."/>
        </authorList>
    </citation>
    <scope>NUCLEOTIDE SEQUENCE [LARGE SCALE GENOMIC DNA]</scope>
</reference>
<dbReference type="InterPro" id="IPR011990">
    <property type="entry name" value="TPR-like_helical_dom_sf"/>
</dbReference>
<feature type="region of interest" description="Disordered" evidence="6">
    <location>
        <begin position="106"/>
        <end position="136"/>
    </location>
</feature>
<name>A0A4W3JAF2_CALMI</name>
<dbReference type="RefSeq" id="XP_007901148.1">
    <property type="nucleotide sequence ID" value="XM_007902957.2"/>
</dbReference>
<feature type="compositionally biased region" description="Acidic residues" evidence="6">
    <location>
        <begin position="112"/>
        <end position="123"/>
    </location>
</feature>
<sequence length="670" mass="75827">MNANKAMEIQLQVRQQSEELQDFMRGLNSWEEDIKIKDEELRKRSGDVPAAESILPPVRNQGYKQKTNKKNASSKNIENEQKQTRIKSYDYKSWENFDVDKVLEELDKNDTTDPDTEEDEEPDKENAHAAKEKGNNYFKDGKYEEAMECYTRAMTEDPYNPVFPTNRASTFLKMKKYAVAESDCNLAIALDQSYLKAYLRRGAARFQLGNVQGAKEDFGMVLKLDPGNFEATNELRKLNEATSKQCEKDVNYLSNDKNPDAVDEGQLEAQAKQQAILDKDLGNEYFKRGKYEEAIECYTRGIAVDGTNALLPANRAMAYLKLQKFAEAEIDCGRAISLDNTYSKAFARRGAACVGLGKLREAKEDFELVLKLEPGNKQALTELGRLNKELDSEAITVHQKSSERQMEDLKLIKAVNKPPHLRSAKPLRRMVIEEVGDEMTRATTRAAAASIPSDFTVKQLFDVLPPKVQPNKSEEMVSCGEDTVATAEAPSAKVLKIEEIQDIPSHSNKIECPDGSGKQQATFVTNVQNSGEKKKAGALLFSHSLTTPPAPANSFQLEADLRKLRNNPEIMYKYLKQIEPSFYPTLFQKSLEPDILNQILNILHDSYINLEEPSLILDVLRNLSIVKRFDMAVMFMSASERKVVKALFDHLQKYEVEEGLFKVLKSRYSI</sequence>
<dbReference type="GeneID" id="103184774"/>
<dbReference type="PROSITE" id="PS50005">
    <property type="entry name" value="TPR"/>
    <property type="match status" value="4"/>
</dbReference>
<keyword evidence="1" id="KW-0677">Repeat</keyword>
<dbReference type="InterPro" id="IPR013105">
    <property type="entry name" value="TPR_2"/>
</dbReference>
<dbReference type="GeneTree" id="ENSGT00940000156749"/>
<dbReference type="PANTHER" id="PTHR46423">
    <property type="entry name" value="RNA POLYMERASE II-ASSOCIATED PROTEIN 3"/>
    <property type="match status" value="1"/>
</dbReference>
<feature type="domain" description="RNA-polymerase II-associated protein 3-like C-terminal" evidence="7">
    <location>
        <begin position="550"/>
        <end position="641"/>
    </location>
</feature>
<feature type="repeat" description="TPR" evidence="5">
    <location>
        <begin position="127"/>
        <end position="160"/>
    </location>
</feature>
<evidence type="ECO:0000256" key="3">
    <source>
        <dbReference type="ARBA" id="ARBA00038275"/>
    </source>
</evidence>
<dbReference type="SUPFAM" id="SSF48452">
    <property type="entry name" value="TPR-like"/>
    <property type="match status" value="2"/>
</dbReference>
<dbReference type="CTD" id="79657"/>
<feature type="repeat" description="TPR" evidence="5">
    <location>
        <begin position="195"/>
        <end position="228"/>
    </location>
</feature>
<dbReference type="Pfam" id="PF13414">
    <property type="entry name" value="TPR_11"/>
    <property type="match status" value="1"/>
</dbReference>
<dbReference type="OrthoDB" id="629492at2759"/>
<dbReference type="Proteomes" id="UP000314986">
    <property type="component" value="Unassembled WGS sequence"/>
</dbReference>
<dbReference type="InterPro" id="IPR025986">
    <property type="entry name" value="RPAP3-like_C"/>
</dbReference>
<evidence type="ECO:0000313" key="9">
    <source>
        <dbReference type="Proteomes" id="UP000314986"/>
    </source>
</evidence>
<dbReference type="Pfam" id="PF07719">
    <property type="entry name" value="TPR_2"/>
    <property type="match status" value="1"/>
</dbReference>
<dbReference type="FunCoup" id="A0A4W3JAF2">
    <property type="interactions" value="233"/>
</dbReference>
<feature type="repeat" description="TPR" evidence="5">
    <location>
        <begin position="343"/>
        <end position="376"/>
    </location>
</feature>
<organism evidence="8 9">
    <name type="scientific">Callorhinchus milii</name>
    <name type="common">Ghost shark</name>
    <dbReference type="NCBI Taxonomy" id="7868"/>
    <lineage>
        <taxon>Eukaryota</taxon>
        <taxon>Metazoa</taxon>
        <taxon>Chordata</taxon>
        <taxon>Craniata</taxon>
        <taxon>Vertebrata</taxon>
        <taxon>Chondrichthyes</taxon>
        <taxon>Holocephali</taxon>
        <taxon>Chimaeriformes</taxon>
        <taxon>Callorhinchidae</taxon>
        <taxon>Callorhinchus</taxon>
    </lineage>
</organism>
<feature type="compositionally biased region" description="Polar residues" evidence="6">
    <location>
        <begin position="62"/>
        <end position="76"/>
    </location>
</feature>
<reference evidence="9" key="3">
    <citation type="journal article" date="2014" name="Nature">
        <title>Elephant shark genome provides unique insights into gnathostome evolution.</title>
        <authorList>
            <consortium name="International Elephant Shark Genome Sequencing Consortium"/>
            <person name="Venkatesh B."/>
            <person name="Lee A.P."/>
            <person name="Ravi V."/>
            <person name="Maurya A.K."/>
            <person name="Lian M.M."/>
            <person name="Swann J.B."/>
            <person name="Ohta Y."/>
            <person name="Flajnik M.F."/>
            <person name="Sutoh Y."/>
            <person name="Kasahara M."/>
            <person name="Hoon S."/>
            <person name="Gangu V."/>
            <person name="Roy S.W."/>
            <person name="Irimia M."/>
            <person name="Korzh V."/>
            <person name="Kondrychyn I."/>
            <person name="Lim Z.W."/>
            <person name="Tay B.H."/>
            <person name="Tohari S."/>
            <person name="Kong K.W."/>
            <person name="Ho S."/>
            <person name="Lorente-Galdos B."/>
            <person name="Quilez J."/>
            <person name="Marques-Bonet T."/>
            <person name="Raney B.J."/>
            <person name="Ingham P.W."/>
            <person name="Tay A."/>
            <person name="Hillier L.W."/>
            <person name="Minx P."/>
            <person name="Boehm T."/>
            <person name="Wilson R.K."/>
            <person name="Brenner S."/>
            <person name="Warren W.C."/>
        </authorList>
    </citation>
    <scope>NUCLEOTIDE SEQUENCE [LARGE SCALE GENOMIC DNA]</scope>
</reference>
<dbReference type="KEGG" id="cmk:103184774"/>
<dbReference type="Pfam" id="PF13877">
    <property type="entry name" value="RPAP3_C"/>
    <property type="match status" value="1"/>
</dbReference>
<dbReference type="SMART" id="SM00028">
    <property type="entry name" value="TPR"/>
    <property type="match status" value="6"/>
</dbReference>
<proteinExistence type="inferred from homology"/>
<gene>
    <name evidence="8" type="primary">rpap3</name>
</gene>
<dbReference type="Gene3D" id="1.25.40.10">
    <property type="entry name" value="Tetratricopeptide repeat domain"/>
    <property type="match status" value="2"/>
</dbReference>
<evidence type="ECO:0000256" key="5">
    <source>
        <dbReference type="PROSITE-ProRule" id="PRU00339"/>
    </source>
</evidence>
<dbReference type="STRING" id="7868.ENSCMIP00000039182"/>
<feature type="repeat" description="TPR" evidence="5">
    <location>
        <begin position="275"/>
        <end position="308"/>
    </location>
</feature>
<reference evidence="8" key="4">
    <citation type="submission" date="2025-08" db="UniProtKB">
        <authorList>
            <consortium name="Ensembl"/>
        </authorList>
    </citation>
    <scope>IDENTIFICATION</scope>
</reference>
<dbReference type="OMA" id="NFTPDRP"/>
<keyword evidence="9" id="KW-1185">Reference proteome</keyword>
<dbReference type="InParanoid" id="A0A4W3JAF2"/>
<dbReference type="PROSITE" id="PS50293">
    <property type="entry name" value="TPR_REGION"/>
    <property type="match status" value="1"/>
</dbReference>
<dbReference type="GO" id="GO:0101031">
    <property type="term" value="C:protein folding chaperone complex"/>
    <property type="evidence" value="ECO:0007669"/>
    <property type="project" value="TreeGrafter"/>
</dbReference>
<dbReference type="InterPro" id="IPR019734">
    <property type="entry name" value="TPR_rpt"/>
</dbReference>
<dbReference type="PANTHER" id="PTHR46423:SF1">
    <property type="entry name" value="RNA POLYMERASE II-ASSOCIATED PROTEIN 3"/>
    <property type="match status" value="1"/>
</dbReference>
<evidence type="ECO:0000256" key="1">
    <source>
        <dbReference type="ARBA" id="ARBA00022737"/>
    </source>
</evidence>
<evidence type="ECO:0000313" key="8">
    <source>
        <dbReference type="Ensembl" id="ENSCMIP00000039182.1"/>
    </source>
</evidence>
<evidence type="ECO:0000259" key="7">
    <source>
        <dbReference type="Pfam" id="PF13877"/>
    </source>
</evidence>
<dbReference type="Pfam" id="PF13174">
    <property type="entry name" value="TPR_6"/>
    <property type="match status" value="1"/>
</dbReference>
<feature type="region of interest" description="Disordered" evidence="6">
    <location>
        <begin position="40"/>
        <end position="84"/>
    </location>
</feature>